<dbReference type="GO" id="GO:0016987">
    <property type="term" value="F:sigma factor activity"/>
    <property type="evidence" value="ECO:0007669"/>
    <property type="project" value="UniProtKB-KW"/>
</dbReference>
<keyword evidence="3" id="KW-0731">Sigma factor</keyword>
<evidence type="ECO:0000256" key="4">
    <source>
        <dbReference type="ARBA" id="ARBA00023125"/>
    </source>
</evidence>
<dbReference type="InterPro" id="IPR050239">
    <property type="entry name" value="Sigma-70_RNA_pol_init_factors"/>
</dbReference>
<evidence type="ECO:0000256" key="2">
    <source>
        <dbReference type="ARBA" id="ARBA00023015"/>
    </source>
</evidence>
<dbReference type="SUPFAM" id="SSF88946">
    <property type="entry name" value="Sigma2 domain of RNA polymerase sigma factors"/>
    <property type="match status" value="1"/>
</dbReference>
<keyword evidence="10" id="KW-1185">Reference proteome</keyword>
<accession>A0ABC8R071</accession>
<organism evidence="9 10">
    <name type="scientific">Ilex paraguariensis</name>
    <name type="common">yerba mate</name>
    <dbReference type="NCBI Taxonomy" id="185542"/>
    <lineage>
        <taxon>Eukaryota</taxon>
        <taxon>Viridiplantae</taxon>
        <taxon>Streptophyta</taxon>
        <taxon>Embryophyta</taxon>
        <taxon>Tracheophyta</taxon>
        <taxon>Spermatophyta</taxon>
        <taxon>Magnoliopsida</taxon>
        <taxon>eudicotyledons</taxon>
        <taxon>Gunneridae</taxon>
        <taxon>Pentapetalae</taxon>
        <taxon>asterids</taxon>
        <taxon>campanulids</taxon>
        <taxon>Aquifoliales</taxon>
        <taxon>Aquifoliaceae</taxon>
        <taxon>Ilex</taxon>
    </lineage>
</organism>
<evidence type="ECO:0000256" key="1">
    <source>
        <dbReference type="ARBA" id="ARBA00007788"/>
    </source>
</evidence>
<reference evidence="9 10" key="1">
    <citation type="submission" date="2024-02" db="EMBL/GenBank/DDBJ databases">
        <authorList>
            <person name="Vignale AGUSTIN F."/>
            <person name="Sosa J E."/>
            <person name="Modenutti C."/>
        </authorList>
    </citation>
    <scope>NUCLEOTIDE SEQUENCE [LARGE SCALE GENOMIC DNA]</scope>
</reference>
<dbReference type="PANTHER" id="PTHR30603:SF13">
    <property type="entry name" value="RNA POLYMERASE SIGMA FACTOR SIGC"/>
    <property type="match status" value="1"/>
</dbReference>
<proteinExistence type="inferred from homology"/>
<evidence type="ECO:0000256" key="3">
    <source>
        <dbReference type="ARBA" id="ARBA00023082"/>
    </source>
</evidence>
<dbReference type="Proteomes" id="UP001642360">
    <property type="component" value="Unassembled WGS sequence"/>
</dbReference>
<dbReference type="Pfam" id="PF04545">
    <property type="entry name" value="Sigma70_r4"/>
    <property type="match status" value="1"/>
</dbReference>
<dbReference type="PRINTS" id="PR00046">
    <property type="entry name" value="SIGMA70FCT"/>
</dbReference>
<dbReference type="GO" id="GO:0071482">
    <property type="term" value="P:cellular response to light stimulus"/>
    <property type="evidence" value="ECO:0007669"/>
    <property type="project" value="UniProtKB-ARBA"/>
</dbReference>
<dbReference type="NCBIfam" id="TIGR02937">
    <property type="entry name" value="sigma70-ECF"/>
    <property type="match status" value="1"/>
</dbReference>
<dbReference type="InterPro" id="IPR007627">
    <property type="entry name" value="RNA_pol_sigma70_r2"/>
</dbReference>
<dbReference type="GO" id="GO:0003677">
    <property type="term" value="F:DNA binding"/>
    <property type="evidence" value="ECO:0007669"/>
    <property type="project" value="UniProtKB-KW"/>
</dbReference>
<sequence length="560" mass="64025">MGFRLNLKWGFSVQSPSFTNSSPWPSSYSCWGPFCDSARASFPPVISGDSETLYNDPLQAHACSSASQTLSNDYSEMEEIKMNVGKRSRRCLYNMVENNIQAPNAEDKLVLITNLQTSKASHFSLLMENLVMLEETFADSDVVRLERDILGQLERLGALKLFHTCLSKALNYPTLFDLSDVPPVLSEEHRMNNALDKHMTEIVVRSGKKGKRKLRRERTSKKAKNVCSLPLPSKYNRKDPQQFNFSSVRRSANSRNRRLRVAKNVAEMSRGVKLVANLERIREIVEEETGQIASLSNWAEAAGVDKKVLQEHLHFGWDCRDELLRSTRSLVIYLARNYRGLGVAFEDIIQAGNFGVLQGAERFDHTRGYKFSTYVQYWIRKSMSTLMAQHARGIRIPVTLSKAINQIQKARKMLSNIHGKCPDDDEIEKFTGLSFAKITSASKCLRVVGSVDRKVGDCTSAKFLELIPDTSMEIPNEHVMRQHMIKDIYDLLKGLDPRERQVLILRFGLGDHQRKSLEEIGRLFNVSKEWIRKIERRALTKLRDEETLSNLSHYLYVQLQ</sequence>
<dbReference type="InterPro" id="IPR014284">
    <property type="entry name" value="RNA_pol_sigma-70_dom"/>
</dbReference>
<dbReference type="AlphaFoldDB" id="A0ABC8R071"/>
<dbReference type="CDD" id="cd06171">
    <property type="entry name" value="Sigma70_r4"/>
    <property type="match status" value="1"/>
</dbReference>
<dbReference type="InterPro" id="IPR036388">
    <property type="entry name" value="WH-like_DNA-bd_sf"/>
</dbReference>
<comment type="caution">
    <text evidence="9">The sequence shown here is derived from an EMBL/GenBank/DDBJ whole genome shotgun (WGS) entry which is preliminary data.</text>
</comment>
<feature type="domain" description="RNA polymerase sigma-70 region 3" evidence="6">
    <location>
        <begin position="403"/>
        <end position="478"/>
    </location>
</feature>
<name>A0ABC8R071_9AQUA</name>
<protein>
    <recommendedName>
        <fullName evidence="11">Sigma factor</fullName>
    </recommendedName>
</protein>
<dbReference type="InterPro" id="IPR007624">
    <property type="entry name" value="RNA_pol_sigma70_r3"/>
</dbReference>
<dbReference type="InterPro" id="IPR000943">
    <property type="entry name" value="RNA_pol_sigma70"/>
</dbReference>
<dbReference type="SUPFAM" id="SSF88659">
    <property type="entry name" value="Sigma3 and sigma4 domains of RNA polymerase sigma factors"/>
    <property type="match status" value="2"/>
</dbReference>
<evidence type="ECO:0000259" key="8">
    <source>
        <dbReference type="Pfam" id="PF04545"/>
    </source>
</evidence>
<feature type="domain" description="RNA polymerase sigma-70 region 4" evidence="8">
    <location>
        <begin position="491"/>
        <end position="543"/>
    </location>
</feature>
<dbReference type="Gene3D" id="1.10.10.10">
    <property type="entry name" value="Winged helix-like DNA-binding domain superfamily/Winged helix DNA-binding domain"/>
    <property type="match status" value="2"/>
</dbReference>
<comment type="similarity">
    <text evidence="1">Belongs to the sigma-70 factor family.</text>
</comment>
<dbReference type="Pfam" id="PF04542">
    <property type="entry name" value="Sigma70_r2"/>
    <property type="match status" value="1"/>
</dbReference>
<dbReference type="InterPro" id="IPR007630">
    <property type="entry name" value="RNA_pol_sigma70_r4"/>
</dbReference>
<dbReference type="EMBL" id="CAUOFW020000887">
    <property type="protein sequence ID" value="CAK9138406.1"/>
    <property type="molecule type" value="Genomic_DNA"/>
</dbReference>
<evidence type="ECO:0000259" key="6">
    <source>
        <dbReference type="Pfam" id="PF04539"/>
    </source>
</evidence>
<evidence type="ECO:0008006" key="11">
    <source>
        <dbReference type="Google" id="ProtNLM"/>
    </source>
</evidence>
<evidence type="ECO:0000256" key="5">
    <source>
        <dbReference type="ARBA" id="ARBA00023163"/>
    </source>
</evidence>
<evidence type="ECO:0000313" key="10">
    <source>
        <dbReference type="Proteomes" id="UP001642360"/>
    </source>
</evidence>
<dbReference type="PROSITE" id="PS51257">
    <property type="entry name" value="PROKAR_LIPOPROTEIN"/>
    <property type="match status" value="1"/>
</dbReference>
<keyword evidence="4" id="KW-0238">DNA-binding</keyword>
<dbReference type="Gene3D" id="1.20.120.1810">
    <property type="match status" value="1"/>
</dbReference>
<evidence type="ECO:0000313" key="9">
    <source>
        <dbReference type="EMBL" id="CAK9138406.1"/>
    </source>
</evidence>
<gene>
    <name evidence="9" type="ORF">ILEXP_LOCUS5750</name>
</gene>
<keyword evidence="2" id="KW-0805">Transcription regulation</keyword>
<feature type="domain" description="RNA polymerase sigma-70 region 2" evidence="7">
    <location>
        <begin position="324"/>
        <end position="392"/>
    </location>
</feature>
<keyword evidence="5" id="KW-0804">Transcription</keyword>
<dbReference type="Pfam" id="PF04539">
    <property type="entry name" value="Sigma70_r3"/>
    <property type="match status" value="1"/>
</dbReference>
<evidence type="ECO:0000259" key="7">
    <source>
        <dbReference type="Pfam" id="PF04542"/>
    </source>
</evidence>
<dbReference type="InterPro" id="IPR013324">
    <property type="entry name" value="RNA_pol_sigma_r3/r4-like"/>
</dbReference>
<dbReference type="InterPro" id="IPR013325">
    <property type="entry name" value="RNA_pol_sigma_r2"/>
</dbReference>
<dbReference type="PANTHER" id="PTHR30603">
    <property type="entry name" value="RNA POLYMERASE SIGMA FACTOR RPO"/>
    <property type="match status" value="1"/>
</dbReference>